<dbReference type="HOGENOM" id="CLU_2197151_0_0_1"/>
<dbReference type="RefSeq" id="XP_009219768.1">
    <property type="nucleotide sequence ID" value="XM_009221504.1"/>
</dbReference>
<dbReference type="EnsemblFungi" id="EJT78623">
    <property type="protein sequence ID" value="EJT78623"/>
    <property type="gene ID" value="GGTG_03722"/>
</dbReference>
<name>J3NR17_GAET3</name>
<evidence type="ECO:0000313" key="2">
    <source>
        <dbReference type="EnsemblFungi" id="EJT78623"/>
    </source>
</evidence>
<organism evidence="1">
    <name type="scientific">Gaeumannomyces tritici (strain R3-111a-1)</name>
    <name type="common">Wheat and barley take-all root rot fungus</name>
    <name type="synonym">Gaeumannomyces graminis var. tritici</name>
    <dbReference type="NCBI Taxonomy" id="644352"/>
    <lineage>
        <taxon>Eukaryota</taxon>
        <taxon>Fungi</taxon>
        <taxon>Dikarya</taxon>
        <taxon>Ascomycota</taxon>
        <taxon>Pezizomycotina</taxon>
        <taxon>Sordariomycetes</taxon>
        <taxon>Sordariomycetidae</taxon>
        <taxon>Magnaporthales</taxon>
        <taxon>Magnaporthaceae</taxon>
        <taxon>Gaeumannomyces</taxon>
    </lineage>
</organism>
<dbReference type="Proteomes" id="UP000006039">
    <property type="component" value="Unassembled WGS sequence"/>
</dbReference>
<reference evidence="3" key="1">
    <citation type="submission" date="2010-07" db="EMBL/GenBank/DDBJ databases">
        <title>The genome sequence of Gaeumannomyces graminis var. tritici strain R3-111a-1.</title>
        <authorList>
            <consortium name="The Broad Institute Genome Sequencing Platform"/>
            <person name="Ma L.-J."/>
            <person name="Dead R."/>
            <person name="Young S."/>
            <person name="Zeng Q."/>
            <person name="Koehrsen M."/>
            <person name="Alvarado L."/>
            <person name="Berlin A."/>
            <person name="Chapman S.B."/>
            <person name="Chen Z."/>
            <person name="Freedman E."/>
            <person name="Gellesch M."/>
            <person name="Goldberg J."/>
            <person name="Griggs A."/>
            <person name="Gujja S."/>
            <person name="Heilman E.R."/>
            <person name="Heiman D."/>
            <person name="Hepburn T."/>
            <person name="Howarth C."/>
            <person name="Jen D."/>
            <person name="Larson L."/>
            <person name="Mehta T."/>
            <person name="Neiman D."/>
            <person name="Pearson M."/>
            <person name="Roberts A."/>
            <person name="Saif S."/>
            <person name="Shea T."/>
            <person name="Shenoy N."/>
            <person name="Sisk P."/>
            <person name="Stolte C."/>
            <person name="Sykes S."/>
            <person name="Walk T."/>
            <person name="White J."/>
            <person name="Yandava C."/>
            <person name="Haas B."/>
            <person name="Nusbaum C."/>
            <person name="Birren B."/>
        </authorList>
    </citation>
    <scope>NUCLEOTIDE SEQUENCE [LARGE SCALE GENOMIC DNA]</scope>
    <source>
        <strain evidence="3">R3-111a-1</strain>
    </source>
</reference>
<dbReference type="AlphaFoldDB" id="J3NR17"/>
<dbReference type="EMBL" id="GL385396">
    <property type="protein sequence ID" value="EJT78623.1"/>
    <property type="molecule type" value="Genomic_DNA"/>
</dbReference>
<reference evidence="1" key="2">
    <citation type="submission" date="2010-07" db="EMBL/GenBank/DDBJ databases">
        <authorList>
            <consortium name="The Broad Institute Genome Sequencing Platform"/>
            <consortium name="Broad Institute Genome Sequencing Center for Infectious Disease"/>
            <person name="Ma L.-J."/>
            <person name="Dead R."/>
            <person name="Young S."/>
            <person name="Zeng Q."/>
            <person name="Koehrsen M."/>
            <person name="Alvarado L."/>
            <person name="Berlin A."/>
            <person name="Chapman S.B."/>
            <person name="Chen Z."/>
            <person name="Freedman E."/>
            <person name="Gellesch M."/>
            <person name="Goldberg J."/>
            <person name="Griggs A."/>
            <person name="Gujja S."/>
            <person name="Heilman E.R."/>
            <person name="Heiman D."/>
            <person name="Hepburn T."/>
            <person name="Howarth C."/>
            <person name="Jen D."/>
            <person name="Larson L."/>
            <person name="Mehta T."/>
            <person name="Neiman D."/>
            <person name="Pearson M."/>
            <person name="Roberts A."/>
            <person name="Saif S."/>
            <person name="Shea T."/>
            <person name="Shenoy N."/>
            <person name="Sisk P."/>
            <person name="Stolte C."/>
            <person name="Sykes S."/>
            <person name="Walk T."/>
            <person name="White J."/>
            <person name="Yandava C."/>
            <person name="Haas B."/>
            <person name="Nusbaum C."/>
            <person name="Birren B."/>
        </authorList>
    </citation>
    <scope>NUCLEOTIDE SEQUENCE</scope>
    <source>
        <strain evidence="1">R3-111a-1</strain>
    </source>
</reference>
<dbReference type="GeneID" id="20344180"/>
<proteinExistence type="predicted"/>
<protein>
    <submittedName>
        <fullName evidence="1 2">Uncharacterized protein</fullName>
    </submittedName>
</protein>
<accession>J3NR17</accession>
<evidence type="ECO:0000313" key="1">
    <source>
        <dbReference type="EMBL" id="EJT78623.1"/>
    </source>
</evidence>
<evidence type="ECO:0000313" key="3">
    <source>
        <dbReference type="Proteomes" id="UP000006039"/>
    </source>
</evidence>
<reference evidence="2" key="4">
    <citation type="journal article" date="2015" name="G3 (Bethesda)">
        <title>Genome sequences of three phytopathogenic species of the Magnaporthaceae family of fungi.</title>
        <authorList>
            <person name="Okagaki L.H."/>
            <person name="Nunes C.C."/>
            <person name="Sailsbery J."/>
            <person name="Clay B."/>
            <person name="Brown D."/>
            <person name="John T."/>
            <person name="Oh Y."/>
            <person name="Young N."/>
            <person name="Fitzgerald M."/>
            <person name="Haas B.J."/>
            <person name="Zeng Q."/>
            <person name="Young S."/>
            <person name="Adiconis X."/>
            <person name="Fan L."/>
            <person name="Levin J.Z."/>
            <person name="Mitchell T.K."/>
            <person name="Okubara P.A."/>
            <person name="Farman M.L."/>
            <person name="Kohn L.M."/>
            <person name="Birren B."/>
            <person name="Ma L.-J."/>
            <person name="Dean R.A."/>
        </authorList>
    </citation>
    <scope>NUCLEOTIDE SEQUENCE</scope>
    <source>
        <strain evidence="2">R3-111a-1</strain>
    </source>
</reference>
<reference evidence="1" key="3">
    <citation type="submission" date="2010-09" db="EMBL/GenBank/DDBJ databases">
        <title>Annotation of Gaeumannomyces graminis var. tritici R3-111a-1.</title>
        <authorList>
            <consortium name="The Broad Institute Genome Sequencing Platform"/>
            <person name="Ma L.-J."/>
            <person name="Dead R."/>
            <person name="Young S.K."/>
            <person name="Zeng Q."/>
            <person name="Gargeya S."/>
            <person name="Fitzgerald M."/>
            <person name="Haas B."/>
            <person name="Abouelleil A."/>
            <person name="Alvarado L."/>
            <person name="Arachchi H.M."/>
            <person name="Berlin A."/>
            <person name="Brown A."/>
            <person name="Chapman S.B."/>
            <person name="Chen Z."/>
            <person name="Dunbar C."/>
            <person name="Freedman E."/>
            <person name="Gearin G."/>
            <person name="Gellesch M."/>
            <person name="Goldberg J."/>
            <person name="Griggs A."/>
            <person name="Gujja S."/>
            <person name="Heiman D."/>
            <person name="Howarth C."/>
            <person name="Larson L."/>
            <person name="Lui A."/>
            <person name="MacDonald P.J.P."/>
            <person name="Mehta T."/>
            <person name="Montmayeur A."/>
            <person name="Murphy C."/>
            <person name="Neiman D."/>
            <person name="Pearson M."/>
            <person name="Priest M."/>
            <person name="Roberts A."/>
            <person name="Saif S."/>
            <person name="Shea T."/>
            <person name="Shenoy N."/>
            <person name="Sisk P."/>
            <person name="Stolte C."/>
            <person name="Sykes S."/>
            <person name="Yandava C."/>
            <person name="Wortman J."/>
            <person name="Nusbaum C."/>
            <person name="Birren B."/>
        </authorList>
    </citation>
    <scope>NUCLEOTIDE SEQUENCE</scope>
    <source>
        <strain evidence="1">R3-111a-1</strain>
    </source>
</reference>
<sequence length="108" mass="11806">MAMYHRVPTVVTGRRGRLAHEVLIITNRADRGGGLESSLGRGEGDDDDGLGLGWLELNEPCGLQWCSELWALCLVSYQIIARVVAVWQASCSLNRSLRRHASTACEPG</sequence>
<keyword evidence="3" id="KW-1185">Reference proteome</keyword>
<dbReference type="VEuPathDB" id="FungiDB:GGTG_03722"/>
<gene>
    <name evidence="2" type="primary">20344180</name>
    <name evidence="1" type="ORF">GGTG_03722</name>
</gene>
<reference evidence="2" key="5">
    <citation type="submission" date="2018-04" db="UniProtKB">
        <authorList>
            <consortium name="EnsemblFungi"/>
        </authorList>
    </citation>
    <scope>IDENTIFICATION</scope>
    <source>
        <strain evidence="2">R3-111a-1</strain>
    </source>
</reference>